<dbReference type="InterPro" id="IPR052934">
    <property type="entry name" value="Methyl-DNA_Rec/Restrict_Enz"/>
</dbReference>
<dbReference type="PANTHER" id="PTHR37291:SF1">
    <property type="entry name" value="TYPE IV METHYL-DIRECTED RESTRICTION ENZYME ECOKMCRB SUBUNIT"/>
    <property type="match status" value="1"/>
</dbReference>
<dbReference type="AlphaFoldDB" id="A0A1C0Y608"/>
<protein>
    <recommendedName>
        <fullName evidence="1">ATPase dynein-related AAA domain-containing protein</fullName>
    </recommendedName>
</protein>
<dbReference type="RefSeq" id="WP_066548354.1">
    <property type="nucleotide sequence ID" value="NZ_MASJ01000040.1"/>
</dbReference>
<feature type="domain" description="ATPase dynein-related AAA" evidence="1">
    <location>
        <begin position="486"/>
        <end position="572"/>
    </location>
</feature>
<dbReference type="EMBL" id="MASJ01000040">
    <property type="protein sequence ID" value="OCS82617.1"/>
    <property type="molecule type" value="Genomic_DNA"/>
</dbReference>
<dbReference type="Gene3D" id="3.40.50.300">
    <property type="entry name" value="P-loop containing nucleotide triphosphate hydrolases"/>
    <property type="match status" value="2"/>
</dbReference>
<name>A0A1C0Y608_9BACL</name>
<dbReference type="Pfam" id="PF07728">
    <property type="entry name" value="AAA_5"/>
    <property type="match status" value="1"/>
</dbReference>
<dbReference type="InterPro" id="IPR027417">
    <property type="entry name" value="P-loop_NTPase"/>
</dbReference>
<dbReference type="Proteomes" id="UP000093199">
    <property type="component" value="Unassembled WGS sequence"/>
</dbReference>
<keyword evidence="3" id="KW-1185">Reference proteome</keyword>
<dbReference type="GO" id="GO:0005524">
    <property type="term" value="F:ATP binding"/>
    <property type="evidence" value="ECO:0007669"/>
    <property type="project" value="InterPro"/>
</dbReference>
<evidence type="ECO:0000313" key="3">
    <source>
        <dbReference type="Proteomes" id="UP000093199"/>
    </source>
</evidence>
<organism evidence="2 3">
    <name type="scientific">Caryophanon tenue</name>
    <dbReference type="NCBI Taxonomy" id="33978"/>
    <lineage>
        <taxon>Bacteria</taxon>
        <taxon>Bacillati</taxon>
        <taxon>Bacillota</taxon>
        <taxon>Bacilli</taxon>
        <taxon>Bacillales</taxon>
        <taxon>Caryophanaceae</taxon>
        <taxon>Caryophanon</taxon>
    </lineage>
</organism>
<sequence length="709" mass="82230">MHRLKNDQDPSTLNIVQVMEHLHSYAGERQQKGQLSLAVESGERACKTLQQLAYFLAEAYEVTYFTTPKPIQRNSIGSNIWVRMQNHNTGFECFLTAEKRHQKIILYIAMDITEKWWTSPELEAAMHAKITMDAHYCYYAQYIGERARIRSQLDLKQPAIQEKIEKILITYELSYMPEQFEALSSTEIIKQLKQAFNTLYKLGSFEGATRNVQKSSEKRKEEQAMYPKNLILYGPPGTGKTYHTVLYAVAIIEKTTVEQLEQQPYEQVLSRYQAYQDAAQIQFTTFHQSYGYEEFIEGIKPQVKEGQQSISYKVESGVFKQFCEDSKSVKVMADGQELAQHARIWKISLGGSGHNELKQYCFRESEIRIGWPKEVIDVAKEEGYMNNSLHYFFEEMAQGDIVFSLANNKHIDAIGIITSEAFRDETPGEEYPHVRYVKWVATDIYERIYELNGSVNLTLQTIYELTRISFSHVKELIDKYSTDNSTKVVRETDENYVFIIDEINRGNISKILGELITLIEPTKREGAREEIRIVLPYSKEMFSVPNNVYIIGTMNTADRSIALLDTALRRRFQFIELMPSPDVLANVCVGNINVGEMLRVINERIEVLYDREHMIGHAYFTPLIEEPTLAHLARIFEQQIMPLLQEYFYDDFEKIALILADDAKASHESFIQQVPIKNVFKTAFDVPRFTYIINRTAYRNEASYRGIYE</sequence>
<accession>A0A1C0Y608</accession>
<evidence type="ECO:0000313" key="2">
    <source>
        <dbReference type="EMBL" id="OCS82617.1"/>
    </source>
</evidence>
<dbReference type="InterPro" id="IPR011704">
    <property type="entry name" value="ATPase_dyneun-rel_AAA"/>
</dbReference>
<evidence type="ECO:0000259" key="1">
    <source>
        <dbReference type="Pfam" id="PF07728"/>
    </source>
</evidence>
<dbReference type="OrthoDB" id="9781481at2"/>
<dbReference type="STRING" id="33978.A6M13_07010"/>
<dbReference type="PANTHER" id="PTHR37291">
    <property type="entry name" value="5-METHYLCYTOSINE-SPECIFIC RESTRICTION ENZYME B"/>
    <property type="match status" value="1"/>
</dbReference>
<gene>
    <name evidence="2" type="ORF">A6M13_07010</name>
</gene>
<reference evidence="2 3" key="1">
    <citation type="submission" date="2016-07" db="EMBL/GenBank/DDBJ databases">
        <title>Caryophanon tenue genome sequencing.</title>
        <authorList>
            <person name="Verma A."/>
            <person name="Pal Y."/>
            <person name="Krishnamurthi S."/>
        </authorList>
    </citation>
    <scope>NUCLEOTIDE SEQUENCE [LARGE SCALE GENOMIC DNA]</scope>
    <source>
        <strain evidence="2 3">DSM 14152</strain>
    </source>
</reference>
<proteinExistence type="predicted"/>
<comment type="caution">
    <text evidence="2">The sequence shown here is derived from an EMBL/GenBank/DDBJ whole genome shotgun (WGS) entry which is preliminary data.</text>
</comment>
<dbReference type="SUPFAM" id="SSF52540">
    <property type="entry name" value="P-loop containing nucleoside triphosphate hydrolases"/>
    <property type="match status" value="1"/>
</dbReference>
<dbReference type="GO" id="GO:0016887">
    <property type="term" value="F:ATP hydrolysis activity"/>
    <property type="evidence" value="ECO:0007669"/>
    <property type="project" value="InterPro"/>
</dbReference>